<gene>
    <name evidence="8" type="ORF">CFBP5473_16775</name>
</gene>
<evidence type="ECO:0000256" key="4">
    <source>
        <dbReference type="PROSITE-ProRule" id="PRU01248"/>
    </source>
</evidence>
<dbReference type="GO" id="GO:0015074">
    <property type="term" value="P:DNA integration"/>
    <property type="evidence" value="ECO:0007669"/>
    <property type="project" value="UniProtKB-KW"/>
</dbReference>
<dbReference type="Gene3D" id="1.10.150.130">
    <property type="match status" value="1"/>
</dbReference>
<dbReference type="PROSITE" id="PS51900">
    <property type="entry name" value="CB"/>
    <property type="match status" value="1"/>
</dbReference>
<protein>
    <submittedName>
        <fullName evidence="8">Site-specific integrase</fullName>
    </submittedName>
</protein>
<dbReference type="KEGG" id="alf:CFBP5473_16775"/>
<dbReference type="InterPro" id="IPR010998">
    <property type="entry name" value="Integrase_recombinase_N"/>
</dbReference>
<feature type="domain" description="Core-binding (CB)" evidence="7">
    <location>
        <begin position="67"/>
        <end position="158"/>
    </location>
</feature>
<feature type="domain" description="Tyr recombinase" evidence="6">
    <location>
        <begin position="180"/>
        <end position="388"/>
    </location>
</feature>
<proteinExistence type="predicted"/>
<feature type="region of interest" description="Disordered" evidence="5">
    <location>
        <begin position="393"/>
        <end position="416"/>
    </location>
</feature>
<dbReference type="PROSITE" id="PS51898">
    <property type="entry name" value="TYR_RECOMBINASE"/>
    <property type="match status" value="1"/>
</dbReference>
<evidence type="ECO:0000256" key="1">
    <source>
        <dbReference type="ARBA" id="ARBA00022908"/>
    </source>
</evidence>
<reference evidence="8 9" key="1">
    <citation type="submission" date="2019-04" db="EMBL/GenBank/DDBJ databases">
        <title>Complete genome sequence of Agrobacterium larrymoorei CFBP5473.</title>
        <authorList>
            <person name="Haryono M."/>
            <person name="Chou L."/>
            <person name="Lin Y.-C."/>
            <person name="Lai E.-M."/>
            <person name="Kuo C.-H."/>
        </authorList>
    </citation>
    <scope>NUCLEOTIDE SEQUENCE [LARGE SCALE GENOMIC DNA]</scope>
    <source>
        <strain evidence="8 9">CFBP5473</strain>
    </source>
</reference>
<dbReference type="Gene3D" id="1.10.443.10">
    <property type="entry name" value="Intergrase catalytic core"/>
    <property type="match status" value="1"/>
</dbReference>
<evidence type="ECO:0000256" key="3">
    <source>
        <dbReference type="ARBA" id="ARBA00023172"/>
    </source>
</evidence>
<dbReference type="SUPFAM" id="SSF56349">
    <property type="entry name" value="DNA breaking-rejoining enzymes"/>
    <property type="match status" value="1"/>
</dbReference>
<accession>A0A4D7DT73</accession>
<evidence type="ECO:0000313" key="9">
    <source>
        <dbReference type="Proteomes" id="UP000298545"/>
    </source>
</evidence>
<organism evidence="8 9">
    <name type="scientific">Agrobacterium larrymoorei</name>
    <dbReference type="NCBI Taxonomy" id="160699"/>
    <lineage>
        <taxon>Bacteria</taxon>
        <taxon>Pseudomonadati</taxon>
        <taxon>Pseudomonadota</taxon>
        <taxon>Alphaproteobacteria</taxon>
        <taxon>Hyphomicrobiales</taxon>
        <taxon>Rhizobiaceae</taxon>
        <taxon>Rhizobium/Agrobacterium group</taxon>
        <taxon>Agrobacterium</taxon>
    </lineage>
</organism>
<keyword evidence="2 4" id="KW-0238">DNA-binding</keyword>
<dbReference type="AlphaFoldDB" id="A0A4D7DT73"/>
<sequence length="416" mass="47224">MPADPLRLPGTSHRRGGLTWHCSASLKGRQYRTSTKETGLEQAKSFAEDWYLGLRGKLAAGLIKTETTFAEAAKKFEQEYAIITEGERSPKWVEGHSIRLRLHLIPFFGKMGLSEINAGTVQDYRVERISTAKNGKAPSRSTLHDEVGTLREVLKTAIRHKWLSHLPDLSPPYKTQGKISHRPWFSPAEYKQLYEATRLNAKELKNPYFGWEAEQLHDFVLFMGNTGLRPDEAKQLQHRDVSIVVYPDTRERILEIEVRGKRGIGWCKSKPGAVKPYERLRDRLKPARKGKGAGVEEIKVSQPAATDLLFPGNYLKMFNNLLDDQNLKLDRDGKPRTAYSLRHTYICIRLMEGADVYAIAKNRRTSVEMIEKFYAAHIKTTLDASVINSRKAKRARKVPRAAAAPPFHDNRGPAAR</sequence>
<dbReference type="STRING" id="1367849.GCA_000518585_04888"/>
<evidence type="ECO:0000259" key="6">
    <source>
        <dbReference type="PROSITE" id="PS51898"/>
    </source>
</evidence>
<name>A0A4D7DT73_9HYPH</name>
<dbReference type="EMBL" id="CP039692">
    <property type="protein sequence ID" value="QCI99638.1"/>
    <property type="molecule type" value="Genomic_DNA"/>
</dbReference>
<evidence type="ECO:0000256" key="2">
    <source>
        <dbReference type="ARBA" id="ARBA00023125"/>
    </source>
</evidence>
<evidence type="ECO:0000259" key="7">
    <source>
        <dbReference type="PROSITE" id="PS51900"/>
    </source>
</evidence>
<dbReference type="InterPro" id="IPR011010">
    <property type="entry name" value="DNA_brk_join_enz"/>
</dbReference>
<dbReference type="InterPro" id="IPR002104">
    <property type="entry name" value="Integrase_catalytic"/>
</dbReference>
<evidence type="ECO:0000313" key="8">
    <source>
        <dbReference type="EMBL" id="QCI99638.1"/>
    </source>
</evidence>
<dbReference type="InterPro" id="IPR013762">
    <property type="entry name" value="Integrase-like_cat_sf"/>
</dbReference>
<dbReference type="OrthoDB" id="102994at2"/>
<keyword evidence="1" id="KW-0229">DNA integration</keyword>
<keyword evidence="3" id="KW-0233">DNA recombination</keyword>
<evidence type="ECO:0000256" key="5">
    <source>
        <dbReference type="SAM" id="MobiDB-lite"/>
    </source>
</evidence>
<dbReference type="GO" id="GO:0006310">
    <property type="term" value="P:DNA recombination"/>
    <property type="evidence" value="ECO:0007669"/>
    <property type="project" value="UniProtKB-KW"/>
</dbReference>
<dbReference type="Proteomes" id="UP000298545">
    <property type="component" value="Chromosome linear"/>
</dbReference>
<dbReference type="InterPro" id="IPR044068">
    <property type="entry name" value="CB"/>
</dbReference>
<dbReference type="GO" id="GO:0003677">
    <property type="term" value="F:DNA binding"/>
    <property type="evidence" value="ECO:0007669"/>
    <property type="project" value="UniProtKB-UniRule"/>
</dbReference>
<dbReference type="RefSeq" id="WP_051441465.1">
    <property type="nucleotide sequence ID" value="NZ_CP039692.1"/>
</dbReference>